<feature type="region of interest" description="Disordered" evidence="5">
    <location>
        <begin position="122"/>
        <end position="144"/>
    </location>
</feature>
<dbReference type="Pfam" id="PF08213">
    <property type="entry name" value="COX24_C"/>
    <property type="match status" value="1"/>
</dbReference>
<dbReference type="GO" id="GO:0005739">
    <property type="term" value="C:mitochondrion"/>
    <property type="evidence" value="ECO:0007669"/>
    <property type="project" value="UniProtKB-SubCell"/>
</dbReference>
<evidence type="ECO:0000256" key="5">
    <source>
        <dbReference type="SAM" id="MobiDB-lite"/>
    </source>
</evidence>
<dbReference type="OrthoDB" id="2265872at2759"/>
<evidence type="ECO:0000313" key="8">
    <source>
        <dbReference type="Proteomes" id="UP000054107"/>
    </source>
</evidence>
<comment type="similarity">
    <text evidence="3">Belongs to the mitochondrion-specific ribosomal protein mS38 family.</text>
</comment>
<dbReference type="STRING" id="35722.A0A0B7NT10"/>
<dbReference type="PANTHER" id="PTHR32035:SF3">
    <property type="entry name" value="SMALL RIBOSOMAL SUBUNIT PROTEIN MS38"/>
    <property type="match status" value="1"/>
</dbReference>
<evidence type="ECO:0000259" key="6">
    <source>
        <dbReference type="SMART" id="SM01155"/>
    </source>
</evidence>
<dbReference type="AlphaFoldDB" id="A0A0B7NT10"/>
<dbReference type="EMBL" id="LN733872">
    <property type="protein sequence ID" value="CEP18655.1"/>
    <property type="molecule type" value="Genomic_DNA"/>
</dbReference>
<feature type="domain" description="Ribosomal protein mS38 C-terminal" evidence="6">
    <location>
        <begin position="111"/>
        <end position="144"/>
    </location>
</feature>
<accession>A0A0B7NT10</accession>
<keyword evidence="2" id="KW-0496">Mitochondrion</keyword>
<name>A0A0B7NT10_9FUNG</name>
<proteinExistence type="inferred from homology"/>
<dbReference type="PANTHER" id="PTHR32035">
    <property type="entry name" value="AURORA KINASE A-INTERACTING PROTEIN"/>
    <property type="match status" value="1"/>
</dbReference>
<reference evidence="7 8" key="1">
    <citation type="submission" date="2014-09" db="EMBL/GenBank/DDBJ databases">
        <authorList>
            <person name="Ellenberger Sabrina"/>
        </authorList>
    </citation>
    <scope>NUCLEOTIDE SEQUENCE [LARGE SCALE GENOMIC DNA]</scope>
    <source>
        <strain evidence="7 8">CBS 412.66</strain>
    </source>
</reference>
<dbReference type="InterPro" id="IPR013177">
    <property type="entry name" value="Ribosomal_mS38_C"/>
</dbReference>
<dbReference type="SMART" id="SM01155">
    <property type="entry name" value="DUF1713"/>
    <property type="match status" value="1"/>
</dbReference>
<keyword evidence="8" id="KW-1185">Reference proteome</keyword>
<evidence type="ECO:0000313" key="7">
    <source>
        <dbReference type="EMBL" id="CEP18655.1"/>
    </source>
</evidence>
<evidence type="ECO:0000256" key="2">
    <source>
        <dbReference type="ARBA" id="ARBA00023128"/>
    </source>
</evidence>
<organism evidence="7 8">
    <name type="scientific">Parasitella parasitica</name>
    <dbReference type="NCBI Taxonomy" id="35722"/>
    <lineage>
        <taxon>Eukaryota</taxon>
        <taxon>Fungi</taxon>
        <taxon>Fungi incertae sedis</taxon>
        <taxon>Mucoromycota</taxon>
        <taxon>Mucoromycotina</taxon>
        <taxon>Mucoromycetes</taxon>
        <taxon>Mucorales</taxon>
        <taxon>Mucorineae</taxon>
        <taxon>Mucoraceae</taxon>
        <taxon>Parasitella</taxon>
    </lineage>
</organism>
<evidence type="ECO:0000256" key="3">
    <source>
        <dbReference type="ARBA" id="ARBA00035647"/>
    </source>
</evidence>
<sequence>MLTKELMARFLTTARSRVNGNVWKRSASTTTLTTSINNTIPLFDRALLHNCKYTENRLMLSINTSTLAKNITSVASVSEHVSRLRPFSVPAPPQPSINQPTSSSKVVEELELTSVLRKRRLKMNKHKHKKLRKRTRALRKKLGK</sequence>
<comment type="subcellular location">
    <subcellularLocation>
        <location evidence="1">Mitochondrion</location>
    </subcellularLocation>
</comment>
<evidence type="ECO:0000256" key="1">
    <source>
        <dbReference type="ARBA" id="ARBA00004173"/>
    </source>
</evidence>
<dbReference type="Proteomes" id="UP000054107">
    <property type="component" value="Unassembled WGS sequence"/>
</dbReference>
<evidence type="ECO:0000256" key="4">
    <source>
        <dbReference type="ARBA" id="ARBA00035682"/>
    </source>
</evidence>
<gene>
    <name evidence="7" type="primary">PARPA_12961.1 scaffold 45652</name>
</gene>
<protein>
    <recommendedName>
        <fullName evidence="4">Small ribosomal subunit protein mS38</fullName>
    </recommendedName>
</protein>